<reference evidence="2" key="1">
    <citation type="journal article" date="2011" name="PLoS Genet.">
        <title>Genomic analysis of the necrotrophic fungal pathogens Sclerotinia sclerotiorum and Botrytis cinerea.</title>
        <authorList>
            <person name="Amselem J."/>
            <person name="Cuomo C.A."/>
            <person name="van Kan J.A."/>
            <person name="Viaud M."/>
            <person name="Benito E.P."/>
            <person name="Couloux A."/>
            <person name="Coutinho P.M."/>
            <person name="de Vries R.P."/>
            <person name="Dyer P.S."/>
            <person name="Fillinger S."/>
            <person name="Fournier E."/>
            <person name="Gout L."/>
            <person name="Hahn M."/>
            <person name="Kohn L."/>
            <person name="Lapalu N."/>
            <person name="Plummer K.M."/>
            <person name="Pradier J.M."/>
            <person name="Quevillon E."/>
            <person name="Sharon A."/>
            <person name="Simon A."/>
            <person name="ten Have A."/>
            <person name="Tudzynski B."/>
            <person name="Tudzynski P."/>
            <person name="Wincker P."/>
            <person name="Andrew M."/>
            <person name="Anthouard V."/>
            <person name="Beever R.E."/>
            <person name="Beffa R."/>
            <person name="Benoit I."/>
            <person name="Bouzid O."/>
            <person name="Brault B."/>
            <person name="Chen Z."/>
            <person name="Choquer M."/>
            <person name="Collemare J."/>
            <person name="Cotton P."/>
            <person name="Danchin E.G."/>
            <person name="Da Silva C."/>
            <person name="Gautier A."/>
            <person name="Giraud C."/>
            <person name="Giraud T."/>
            <person name="Gonzalez C."/>
            <person name="Grossetete S."/>
            <person name="Guldener U."/>
            <person name="Henrissat B."/>
            <person name="Howlett B.J."/>
            <person name="Kodira C."/>
            <person name="Kretschmer M."/>
            <person name="Lappartient A."/>
            <person name="Leroch M."/>
            <person name="Levis C."/>
            <person name="Mauceli E."/>
            <person name="Neuveglise C."/>
            <person name="Oeser B."/>
            <person name="Pearson M."/>
            <person name="Poulain J."/>
            <person name="Poussereau N."/>
            <person name="Quesneville H."/>
            <person name="Rascle C."/>
            <person name="Schumacher J."/>
            <person name="Segurens B."/>
            <person name="Sexton A."/>
            <person name="Silva E."/>
            <person name="Sirven C."/>
            <person name="Soanes D.M."/>
            <person name="Talbot N.J."/>
            <person name="Templeton M."/>
            <person name="Yandava C."/>
            <person name="Yarden O."/>
            <person name="Zeng Q."/>
            <person name="Rollins J.A."/>
            <person name="Lebrun M.H."/>
            <person name="Dickman M."/>
        </authorList>
    </citation>
    <scope>NUCLEOTIDE SEQUENCE [LARGE SCALE GENOMIC DNA]</scope>
    <source>
        <strain evidence="2">T4</strain>
    </source>
</reference>
<name>G2YSQ5_BOTF4</name>
<evidence type="ECO:0000313" key="1">
    <source>
        <dbReference type="EMBL" id="CCD54653.1"/>
    </source>
</evidence>
<gene>
    <name evidence="1" type="ORF">BofuT4_uP127010.1</name>
</gene>
<dbReference type="EMBL" id="FQ790351">
    <property type="protein sequence ID" value="CCD54653.1"/>
    <property type="molecule type" value="Genomic_DNA"/>
</dbReference>
<dbReference type="InParanoid" id="G2YSQ5"/>
<sequence>MCPKLPRTSGHPRMNSTNLNEISNSTLKMLVTMQCSGFEEQEAIRVICEVEVCL</sequence>
<organism evidence="1 2">
    <name type="scientific">Botryotinia fuckeliana (strain T4)</name>
    <name type="common">Noble rot fungus</name>
    <name type="synonym">Botrytis cinerea</name>
    <dbReference type="NCBI Taxonomy" id="999810"/>
    <lineage>
        <taxon>Eukaryota</taxon>
        <taxon>Fungi</taxon>
        <taxon>Dikarya</taxon>
        <taxon>Ascomycota</taxon>
        <taxon>Pezizomycotina</taxon>
        <taxon>Leotiomycetes</taxon>
        <taxon>Helotiales</taxon>
        <taxon>Sclerotiniaceae</taxon>
        <taxon>Botrytis</taxon>
    </lineage>
</organism>
<dbReference type="AlphaFoldDB" id="G2YSQ5"/>
<dbReference type="HOGENOM" id="CLU_3050104_0_0_1"/>
<evidence type="ECO:0000313" key="2">
    <source>
        <dbReference type="Proteomes" id="UP000008177"/>
    </source>
</evidence>
<protein>
    <submittedName>
        <fullName evidence="1">Uncharacterized protein</fullName>
    </submittedName>
</protein>
<dbReference type="Proteomes" id="UP000008177">
    <property type="component" value="Unplaced contigs"/>
</dbReference>
<accession>G2YSQ5</accession>
<proteinExistence type="predicted"/>